<dbReference type="PANTHER" id="PTHR23050">
    <property type="entry name" value="CALCIUM BINDING PROTEIN"/>
    <property type="match status" value="1"/>
</dbReference>
<proteinExistence type="predicted"/>
<evidence type="ECO:0000256" key="3">
    <source>
        <dbReference type="SAM" id="MobiDB-lite"/>
    </source>
</evidence>
<dbReference type="Proteomes" id="UP001141327">
    <property type="component" value="Unassembled WGS sequence"/>
</dbReference>
<accession>A0ABQ8U476</accession>
<dbReference type="SMART" id="SM00054">
    <property type="entry name" value="EFh"/>
    <property type="match status" value="4"/>
</dbReference>
<dbReference type="InterPro" id="IPR011992">
    <property type="entry name" value="EF-hand-dom_pair"/>
</dbReference>
<sequence>MQSQPSGAMSRQSGAGDRLDLSLISRIRPQKKARYELTEQDKHEIREAFDLFDTNKQGKLDYHELKVAIRSLGFEIHKEEVRRLLQEYDRERGEAIGFDAFQEIMTEKMGQRDPQEEMQKAFRLFDDDGTGKISVKNLRRVAKELGEDLPDQELQAMIEEFDRDQDGEINEAEFMYIMKQTSLFQ</sequence>
<evidence type="ECO:0000313" key="6">
    <source>
        <dbReference type="Proteomes" id="UP001141327"/>
    </source>
</evidence>
<keyword evidence="5" id="KW-0131">Cell cycle</keyword>
<dbReference type="InterPro" id="IPR050145">
    <property type="entry name" value="Centrin_CML-like"/>
</dbReference>
<dbReference type="InterPro" id="IPR018247">
    <property type="entry name" value="EF_Hand_1_Ca_BS"/>
</dbReference>
<gene>
    <name evidence="5" type="ORF">PAPYR_12409</name>
</gene>
<feature type="region of interest" description="Disordered" evidence="3">
    <location>
        <begin position="1"/>
        <end position="21"/>
    </location>
</feature>
<keyword evidence="2" id="KW-0106">Calcium</keyword>
<organism evidence="5 6">
    <name type="scientific">Paratrimastix pyriformis</name>
    <dbReference type="NCBI Taxonomy" id="342808"/>
    <lineage>
        <taxon>Eukaryota</taxon>
        <taxon>Metamonada</taxon>
        <taxon>Preaxostyla</taxon>
        <taxon>Paratrimastigidae</taxon>
        <taxon>Paratrimastix</taxon>
    </lineage>
</organism>
<reference evidence="5" key="1">
    <citation type="journal article" date="2022" name="bioRxiv">
        <title>Genomics of Preaxostyla Flagellates Illuminates Evolutionary Transitions and the Path Towards Mitochondrial Loss.</title>
        <authorList>
            <person name="Novak L.V.F."/>
            <person name="Treitli S.C."/>
            <person name="Pyrih J."/>
            <person name="Halakuc P."/>
            <person name="Pipaliya S.V."/>
            <person name="Vacek V."/>
            <person name="Brzon O."/>
            <person name="Soukal P."/>
            <person name="Eme L."/>
            <person name="Dacks J.B."/>
            <person name="Karnkowska A."/>
            <person name="Elias M."/>
            <person name="Hampl V."/>
        </authorList>
    </citation>
    <scope>NUCLEOTIDE SEQUENCE</scope>
    <source>
        <strain evidence="5">RCP-MX</strain>
    </source>
</reference>
<dbReference type="Gene3D" id="1.10.238.10">
    <property type="entry name" value="EF-hand"/>
    <property type="match status" value="2"/>
</dbReference>
<dbReference type="SUPFAM" id="SSF47473">
    <property type="entry name" value="EF-hand"/>
    <property type="match status" value="1"/>
</dbReference>
<dbReference type="Pfam" id="PF13499">
    <property type="entry name" value="EF-hand_7"/>
    <property type="match status" value="2"/>
</dbReference>
<evidence type="ECO:0000259" key="4">
    <source>
        <dbReference type="PROSITE" id="PS50222"/>
    </source>
</evidence>
<keyword evidence="1" id="KW-0677">Repeat</keyword>
<dbReference type="CDD" id="cd00051">
    <property type="entry name" value="EFh"/>
    <property type="match status" value="1"/>
</dbReference>
<dbReference type="InterPro" id="IPR002048">
    <property type="entry name" value="EF_hand_dom"/>
</dbReference>
<dbReference type="EMBL" id="JAPMOS010000300">
    <property type="protein sequence ID" value="KAJ4453201.1"/>
    <property type="molecule type" value="Genomic_DNA"/>
</dbReference>
<evidence type="ECO:0000256" key="2">
    <source>
        <dbReference type="ARBA" id="ARBA00022837"/>
    </source>
</evidence>
<name>A0ABQ8U476_9EUKA</name>
<keyword evidence="5" id="KW-0132">Cell division</keyword>
<keyword evidence="6" id="KW-1185">Reference proteome</keyword>
<protein>
    <submittedName>
        <fullName evidence="5">Cell division control protein 31</fullName>
    </submittedName>
</protein>
<feature type="domain" description="EF-hand" evidence="4">
    <location>
        <begin position="149"/>
        <end position="184"/>
    </location>
</feature>
<evidence type="ECO:0000313" key="5">
    <source>
        <dbReference type="EMBL" id="KAJ4453201.1"/>
    </source>
</evidence>
<comment type="caution">
    <text evidence="5">The sequence shown here is derived from an EMBL/GenBank/DDBJ whole genome shotgun (WGS) entry which is preliminary data.</text>
</comment>
<feature type="domain" description="EF-hand" evidence="4">
    <location>
        <begin position="40"/>
        <end position="75"/>
    </location>
</feature>
<dbReference type="GO" id="GO:0051301">
    <property type="term" value="P:cell division"/>
    <property type="evidence" value="ECO:0007669"/>
    <property type="project" value="UniProtKB-KW"/>
</dbReference>
<dbReference type="PROSITE" id="PS50222">
    <property type="entry name" value="EF_HAND_2"/>
    <property type="match status" value="3"/>
</dbReference>
<evidence type="ECO:0000256" key="1">
    <source>
        <dbReference type="ARBA" id="ARBA00022737"/>
    </source>
</evidence>
<feature type="domain" description="EF-hand" evidence="4">
    <location>
        <begin position="113"/>
        <end position="148"/>
    </location>
</feature>
<feature type="compositionally biased region" description="Polar residues" evidence="3">
    <location>
        <begin position="1"/>
        <end position="13"/>
    </location>
</feature>
<dbReference type="PROSITE" id="PS00018">
    <property type="entry name" value="EF_HAND_1"/>
    <property type="match status" value="1"/>
</dbReference>